<dbReference type="EMBL" id="UXUI01008977">
    <property type="protein sequence ID" value="VDD92811.1"/>
    <property type="molecule type" value="Genomic_DNA"/>
</dbReference>
<accession>A0A0N4VC02</accession>
<keyword evidence="1" id="KW-0472">Membrane</keyword>
<protein>
    <submittedName>
        <fullName evidence="2 4">Uncharacterized protein</fullName>
    </submittedName>
</protein>
<organism evidence="4">
    <name type="scientific">Enterobius vermicularis</name>
    <name type="common">Human pinworm</name>
    <dbReference type="NCBI Taxonomy" id="51028"/>
    <lineage>
        <taxon>Eukaryota</taxon>
        <taxon>Metazoa</taxon>
        <taxon>Ecdysozoa</taxon>
        <taxon>Nematoda</taxon>
        <taxon>Chromadorea</taxon>
        <taxon>Rhabditida</taxon>
        <taxon>Spirurina</taxon>
        <taxon>Oxyuridomorpha</taxon>
        <taxon>Oxyuroidea</taxon>
        <taxon>Oxyuridae</taxon>
        <taxon>Enterobius</taxon>
    </lineage>
</organism>
<dbReference type="WBParaSite" id="EVEC_0000807801-mRNA-1">
    <property type="protein sequence ID" value="EVEC_0000807801-mRNA-1"/>
    <property type="gene ID" value="EVEC_0000807801"/>
</dbReference>
<feature type="transmembrane region" description="Helical" evidence="1">
    <location>
        <begin position="12"/>
        <end position="28"/>
    </location>
</feature>
<dbReference type="AlphaFoldDB" id="A0A0N4VC02"/>
<reference evidence="4" key="1">
    <citation type="submission" date="2017-02" db="UniProtKB">
        <authorList>
            <consortium name="WormBaseParasite"/>
        </authorList>
    </citation>
    <scope>IDENTIFICATION</scope>
</reference>
<dbReference type="Proteomes" id="UP000274131">
    <property type="component" value="Unassembled WGS sequence"/>
</dbReference>
<keyword evidence="1" id="KW-0812">Transmembrane</keyword>
<evidence type="ECO:0000313" key="2">
    <source>
        <dbReference type="EMBL" id="VDD92811.1"/>
    </source>
</evidence>
<dbReference type="OrthoDB" id="5831564at2759"/>
<evidence type="ECO:0000313" key="4">
    <source>
        <dbReference type="WBParaSite" id="EVEC_0000807801-mRNA-1"/>
    </source>
</evidence>
<keyword evidence="1" id="KW-1133">Transmembrane helix</keyword>
<keyword evidence="3" id="KW-1185">Reference proteome</keyword>
<reference evidence="2 3" key="2">
    <citation type="submission" date="2018-10" db="EMBL/GenBank/DDBJ databases">
        <authorList>
            <consortium name="Pathogen Informatics"/>
        </authorList>
    </citation>
    <scope>NUCLEOTIDE SEQUENCE [LARGE SCALE GENOMIC DNA]</scope>
</reference>
<evidence type="ECO:0000256" key="1">
    <source>
        <dbReference type="SAM" id="Phobius"/>
    </source>
</evidence>
<gene>
    <name evidence="2" type="ORF">EVEC_LOCUS7562</name>
</gene>
<evidence type="ECO:0000313" key="3">
    <source>
        <dbReference type="Proteomes" id="UP000274131"/>
    </source>
</evidence>
<sequence length="228" mass="26623">MSKLTQIKKLPFNVYLLIIGSPLLFIFQDEELIAMTLQWPWHNLNKWHKNETYERFFKRQIANTVSRYCEKQANKCQGTYLRIDEQTVMTIPPNKKTQLSSQFFTSLTTKSKLIFSLCSFFQENIIILKVEQIRNRKMNITFVVAKDAHLRELTAKRIMNSTRIRALLIQRKNDLKNAFSGVTMNSSTISLTKLQNKIEDNTRLLTLVGLVGFFFTVTYIIAAVKVCR</sequence>
<proteinExistence type="predicted"/>
<name>A0A0N4VC02_ENTVE</name>
<feature type="transmembrane region" description="Helical" evidence="1">
    <location>
        <begin position="204"/>
        <end position="224"/>
    </location>
</feature>